<dbReference type="OrthoDB" id="5082688at2"/>
<reference evidence="2 3" key="1">
    <citation type="journal article" date="2015" name="Stand. Genomic Sci.">
        <title>Genomic Encyclopedia of Bacterial and Archaeal Type Strains, Phase III: the genomes of soil and plant-associated and newly described type strains.</title>
        <authorList>
            <person name="Whitman W.B."/>
            <person name="Woyke T."/>
            <person name="Klenk H.P."/>
            <person name="Zhou Y."/>
            <person name="Lilburn T.G."/>
            <person name="Beck B.J."/>
            <person name="De Vos P."/>
            <person name="Vandamme P."/>
            <person name="Eisen J.A."/>
            <person name="Garrity G."/>
            <person name="Hugenholtz P."/>
            <person name="Kyrpides N.C."/>
        </authorList>
    </citation>
    <scope>NUCLEOTIDE SEQUENCE [LARGE SCALE GENOMIC DNA]</scope>
    <source>
        <strain evidence="2 3">S2T63</strain>
    </source>
</reference>
<accession>A0A498C2F3</accession>
<feature type="transmembrane region" description="Helical" evidence="1">
    <location>
        <begin position="36"/>
        <end position="53"/>
    </location>
</feature>
<comment type="caution">
    <text evidence="2">The sequence shown here is derived from an EMBL/GenBank/DDBJ whole genome shotgun (WGS) entry which is preliminary data.</text>
</comment>
<keyword evidence="1" id="KW-0812">Transmembrane</keyword>
<evidence type="ECO:0000256" key="1">
    <source>
        <dbReference type="SAM" id="Phobius"/>
    </source>
</evidence>
<keyword evidence="3" id="KW-1185">Reference proteome</keyword>
<dbReference type="RefSeq" id="WP_121060938.1">
    <property type="nucleotide sequence ID" value="NZ_RCDB01000004.1"/>
</dbReference>
<dbReference type="AlphaFoldDB" id="A0A498C2F3"/>
<organism evidence="2 3">
    <name type="scientific">Microbacterium telephonicum</name>
    <dbReference type="NCBI Taxonomy" id="1714841"/>
    <lineage>
        <taxon>Bacteria</taxon>
        <taxon>Bacillati</taxon>
        <taxon>Actinomycetota</taxon>
        <taxon>Actinomycetes</taxon>
        <taxon>Micrococcales</taxon>
        <taxon>Microbacteriaceae</taxon>
        <taxon>Microbacterium</taxon>
    </lineage>
</organism>
<evidence type="ECO:0000313" key="3">
    <source>
        <dbReference type="Proteomes" id="UP000273158"/>
    </source>
</evidence>
<dbReference type="EMBL" id="RCDB01000004">
    <property type="protein sequence ID" value="RLK46631.1"/>
    <property type="molecule type" value="Genomic_DNA"/>
</dbReference>
<name>A0A498C2F3_9MICO</name>
<gene>
    <name evidence="2" type="ORF">C7474_2815</name>
</gene>
<dbReference type="Proteomes" id="UP000273158">
    <property type="component" value="Unassembled WGS sequence"/>
</dbReference>
<protein>
    <submittedName>
        <fullName evidence="2">Uncharacterized protein</fullName>
    </submittedName>
</protein>
<keyword evidence="1" id="KW-0472">Membrane</keyword>
<sequence length="61" mass="6489">MMSLVLVITALAILVIALVLFLRGRRDAPQGTPLPNGRGIVILTVLGLFLALASQTPMFKS</sequence>
<evidence type="ECO:0000313" key="2">
    <source>
        <dbReference type="EMBL" id="RLK46631.1"/>
    </source>
</evidence>
<keyword evidence="1" id="KW-1133">Transmembrane helix</keyword>
<proteinExistence type="predicted"/>